<proteinExistence type="predicted"/>
<dbReference type="EMBL" id="MK409385">
    <property type="protein sequence ID" value="QEE79900.1"/>
    <property type="molecule type" value="Genomic_DNA"/>
</dbReference>
<evidence type="ECO:0000313" key="1">
    <source>
        <dbReference type="EMBL" id="QEE79900.1"/>
    </source>
</evidence>
<reference evidence="1" key="1">
    <citation type="submission" date="2019-01" db="EMBL/GenBank/DDBJ databases">
        <title>Genomics of alphabaculovirus isolates infecting Mamestra species from North America and Eurasia.</title>
        <authorList>
            <person name="Erlandson M.A."/>
            <person name="Baldwin D."/>
            <person name="Theilmann D.A."/>
        </authorList>
    </citation>
    <scope>NUCLEOTIDE SEQUENCE</scope>
    <source>
        <strain evidence="1">AB260</strain>
    </source>
</reference>
<organism evidence="1">
    <name type="scientific">Mamestra configurata nucleopolyhedrovirus</name>
    <name type="common">MacoNPV</name>
    <dbReference type="NCBI Taxonomy" id="207830"/>
    <lineage>
        <taxon>Viruses</taxon>
        <taxon>Viruses incertae sedis</taxon>
        <taxon>Naldaviricetes</taxon>
        <taxon>Lefavirales</taxon>
        <taxon>Baculoviridae</taxon>
        <taxon>Alphabaculovirus</taxon>
        <taxon>Alphabaculovirus maconfiguratae</taxon>
    </lineage>
</organism>
<organismHost>
    <name type="scientific">Mamestra configurata</name>
    <name type="common">bertha armyworm</name>
    <dbReference type="NCBI Taxonomy" id="174822"/>
</organismHost>
<name>A0A5B9GDM3_NPVMC</name>
<sequence>MYSSYNNNKLFCERERELGTSRYNTMMRQNDNIHKEIRSLKSHMYELCQQSTADRGLCNRIKSSLDNSTGVTYDAIIKTQSKRNNNNNNNDVGTAVVVVDPAKY</sequence>
<protein>
    <submittedName>
        <fullName evidence="1">Maco-A 13</fullName>
    </submittedName>
</protein>
<accession>A0A5B9GDM3</accession>